<protein>
    <submittedName>
        <fullName evidence="1">Chloramphenicol acetyltransferase 3</fullName>
        <ecNumber evidence="1">2.3.1.28</ecNumber>
    </submittedName>
</protein>
<keyword evidence="2" id="KW-1185">Reference proteome</keyword>
<dbReference type="GO" id="GO:0008811">
    <property type="term" value="F:chloramphenicol O-acetyltransferase activity"/>
    <property type="evidence" value="ECO:0007669"/>
    <property type="project" value="UniProtKB-EC"/>
</dbReference>
<dbReference type="SMART" id="SM01059">
    <property type="entry name" value="CAT"/>
    <property type="match status" value="1"/>
</dbReference>
<dbReference type="SUPFAM" id="SSF52777">
    <property type="entry name" value="CoA-dependent acyltransferases"/>
    <property type="match status" value="1"/>
</dbReference>
<dbReference type="AlphaFoldDB" id="A0A315XP58"/>
<keyword evidence="1" id="KW-0808">Transferase</keyword>
<keyword evidence="1" id="KW-0012">Acyltransferase</keyword>
<dbReference type="EMBL" id="MZGS01000017">
    <property type="protein sequence ID" value="PWB87743.1"/>
    <property type="molecule type" value="Genomic_DNA"/>
</dbReference>
<proteinExistence type="predicted"/>
<gene>
    <name evidence="1" type="primary">cat3</name>
    <name evidence="1" type="ORF">MBBTH_07120</name>
</gene>
<dbReference type="Pfam" id="PF00302">
    <property type="entry name" value="CAT"/>
    <property type="match status" value="1"/>
</dbReference>
<dbReference type="InterPro" id="IPR001707">
    <property type="entry name" value="Cmp_AcTrfase"/>
</dbReference>
<dbReference type="RefSeq" id="WP_116591682.1">
    <property type="nucleotide sequence ID" value="NZ_MZGS01000017.1"/>
</dbReference>
<dbReference type="PANTHER" id="PTHR38474">
    <property type="entry name" value="SLR0299 PROTEIN"/>
    <property type="match status" value="1"/>
</dbReference>
<dbReference type="InterPro" id="IPR023213">
    <property type="entry name" value="CAT-like_dom_sf"/>
</dbReference>
<reference evidence="1 2" key="1">
    <citation type="submission" date="2017-03" db="EMBL/GenBank/DDBJ databases">
        <title>Genome sequence of Methanobrevibacter thaueri.</title>
        <authorList>
            <person name="Poehlein A."/>
            <person name="Seedorf H."/>
            <person name="Daniel R."/>
        </authorList>
    </citation>
    <scope>NUCLEOTIDE SEQUENCE [LARGE SCALE GENOMIC DNA]</scope>
    <source>
        <strain evidence="1 2">DSM 11995</strain>
    </source>
</reference>
<accession>A0A315XP58</accession>
<dbReference type="OrthoDB" id="74211at2157"/>
<organism evidence="1 2">
    <name type="scientific">Methanobrevibacter thaueri</name>
    <dbReference type="NCBI Taxonomy" id="190975"/>
    <lineage>
        <taxon>Archaea</taxon>
        <taxon>Methanobacteriati</taxon>
        <taxon>Methanobacteriota</taxon>
        <taxon>Methanomada group</taxon>
        <taxon>Methanobacteria</taxon>
        <taxon>Methanobacteriales</taxon>
        <taxon>Methanobacteriaceae</taxon>
        <taxon>Methanobrevibacter</taxon>
    </lineage>
</organism>
<sequence>MREIEFNLEENPFINFLSTRYAISARINVEKLWNWCHENEKSFFIMSLGCLLNATNSVPELRRRIIDGKVIEYEELEGVSPIMDEDNDIYREMRVKTPQEFDDIIQWHDYVKELSADILCGEKEGFFIEMEDRDRTNIVNLSCIPWIDFDTLTNCVVYGNAIQPLITWGKVNEKYEMSVSITVSHIFVNGRELGYFFENAQKEFDGELFD</sequence>
<dbReference type="PANTHER" id="PTHR38474:SF1">
    <property type="entry name" value="SLR0299 PROTEIN"/>
    <property type="match status" value="1"/>
</dbReference>
<comment type="caution">
    <text evidence="1">The sequence shown here is derived from an EMBL/GenBank/DDBJ whole genome shotgun (WGS) entry which is preliminary data.</text>
</comment>
<dbReference type="Proteomes" id="UP000251717">
    <property type="component" value="Unassembled WGS sequence"/>
</dbReference>
<evidence type="ECO:0000313" key="1">
    <source>
        <dbReference type="EMBL" id="PWB87743.1"/>
    </source>
</evidence>
<name>A0A315XP58_9EURY</name>
<evidence type="ECO:0000313" key="2">
    <source>
        <dbReference type="Proteomes" id="UP000251717"/>
    </source>
</evidence>
<dbReference type="EC" id="2.3.1.28" evidence="1"/>
<dbReference type="Gene3D" id="3.30.559.10">
    <property type="entry name" value="Chloramphenicol acetyltransferase-like domain"/>
    <property type="match status" value="1"/>
</dbReference>